<evidence type="ECO:0000313" key="10">
    <source>
        <dbReference type="Proteomes" id="UP000198718"/>
    </source>
</evidence>
<feature type="transmembrane region" description="Helical" evidence="7">
    <location>
        <begin position="175"/>
        <end position="197"/>
    </location>
</feature>
<dbReference type="InterPro" id="IPR010656">
    <property type="entry name" value="DctM"/>
</dbReference>
<evidence type="ECO:0000256" key="7">
    <source>
        <dbReference type="SAM" id="Phobius"/>
    </source>
</evidence>
<evidence type="ECO:0000256" key="1">
    <source>
        <dbReference type="ARBA" id="ARBA00004429"/>
    </source>
</evidence>
<organism evidence="9 10">
    <name type="scientific">Natronincola ferrireducens</name>
    <dbReference type="NCBI Taxonomy" id="393762"/>
    <lineage>
        <taxon>Bacteria</taxon>
        <taxon>Bacillati</taxon>
        <taxon>Bacillota</taxon>
        <taxon>Clostridia</taxon>
        <taxon>Peptostreptococcales</taxon>
        <taxon>Natronincolaceae</taxon>
        <taxon>Natronincola</taxon>
    </lineage>
</organism>
<feature type="transmembrane region" description="Helical" evidence="7">
    <location>
        <begin position="217"/>
        <end position="239"/>
    </location>
</feature>
<keyword evidence="2" id="KW-1003">Cell membrane</keyword>
<dbReference type="STRING" id="393762.SAMN05660472_00624"/>
<feature type="transmembrane region" description="Helical" evidence="7">
    <location>
        <begin position="99"/>
        <end position="127"/>
    </location>
</feature>
<feature type="transmembrane region" description="Helical" evidence="7">
    <location>
        <begin position="282"/>
        <end position="300"/>
    </location>
</feature>
<evidence type="ECO:0000313" key="9">
    <source>
        <dbReference type="EMBL" id="SDK05291.1"/>
    </source>
</evidence>
<keyword evidence="10" id="KW-1185">Reference proteome</keyword>
<reference evidence="9 10" key="1">
    <citation type="submission" date="2016-10" db="EMBL/GenBank/DDBJ databases">
        <authorList>
            <person name="de Groot N.N."/>
        </authorList>
    </citation>
    <scope>NUCLEOTIDE SEQUENCE [LARGE SCALE GENOMIC DNA]</scope>
    <source>
        <strain evidence="9 10">DSM 18346</strain>
    </source>
</reference>
<evidence type="ECO:0000256" key="2">
    <source>
        <dbReference type="ARBA" id="ARBA00022475"/>
    </source>
</evidence>
<evidence type="ECO:0000256" key="4">
    <source>
        <dbReference type="ARBA" id="ARBA00022692"/>
    </source>
</evidence>
<evidence type="ECO:0000256" key="3">
    <source>
        <dbReference type="ARBA" id="ARBA00022519"/>
    </source>
</evidence>
<protein>
    <submittedName>
        <fullName evidence="9">TRAP transporter, DctM subunit</fullName>
    </submittedName>
</protein>
<dbReference type="PIRSF" id="PIRSF006066">
    <property type="entry name" value="HI0050"/>
    <property type="match status" value="1"/>
</dbReference>
<feature type="transmembrane region" description="Helical" evidence="7">
    <location>
        <begin position="6"/>
        <end position="27"/>
    </location>
</feature>
<dbReference type="NCBIfam" id="TIGR00786">
    <property type="entry name" value="dctM"/>
    <property type="match status" value="1"/>
</dbReference>
<feature type="domain" description="TRAP C4-dicarboxylate transport system permease DctM subunit" evidence="8">
    <location>
        <begin position="12"/>
        <end position="420"/>
    </location>
</feature>
<proteinExistence type="predicted"/>
<sequence length="430" mass="46094">MTVEIIGITILLGIFFLLMFLKIPIAFAMGISSIVTAIYLDIPTIMVFQRMVNGLNSFTFLAVPFFIVAGQIMSEGGISKRLIKFSNVLVGKIRGGMAVVNVFASMLFGGISGSSVADVSSIGSFLIPMMEENGYDKDYSVAVTVTSSVQGVIIPPSQNVIYYSLAAGGLSVGKLFLGGYIPGIILGLALMFLSYGIAVKRNYPKGQSYTLKESISIILDALIGLFTVVIIMGGILFGIFTATESAAIATVYAFIVTWLVYRELGLKKMYKVLKDSVQTLSIIVAIIGTSSAFAFLLAYLRVPTMVTNLLLGISDNRIVIILLINLLLLVLGMLMDMGILILLLTPILLPVAIEIGMDPIQFGIMMMLNLGIGLCTPPVGTSLFVGCAIAKLKIENSIKALLPFYAVMVAVLLLVIFAPGVVMFLPNLMD</sequence>
<dbReference type="PANTHER" id="PTHR33362">
    <property type="entry name" value="SIALIC ACID TRAP TRANSPORTER PERMEASE PROTEIN SIAT-RELATED"/>
    <property type="match status" value="1"/>
</dbReference>
<dbReference type="PANTHER" id="PTHR33362:SF2">
    <property type="entry name" value="TRAP TRANSPORTER LARGE PERMEASE PROTEIN"/>
    <property type="match status" value="1"/>
</dbReference>
<feature type="transmembrane region" description="Helical" evidence="7">
    <location>
        <begin position="404"/>
        <end position="425"/>
    </location>
</feature>
<feature type="transmembrane region" description="Helical" evidence="7">
    <location>
        <begin position="370"/>
        <end position="392"/>
    </location>
</feature>
<evidence type="ECO:0000259" key="8">
    <source>
        <dbReference type="Pfam" id="PF06808"/>
    </source>
</evidence>
<keyword evidence="4 7" id="KW-0812">Transmembrane</keyword>
<keyword evidence="3" id="KW-0997">Cell inner membrane</keyword>
<dbReference type="OrthoDB" id="9772674at2"/>
<keyword evidence="6 7" id="KW-0472">Membrane</keyword>
<dbReference type="Proteomes" id="UP000198718">
    <property type="component" value="Unassembled WGS sequence"/>
</dbReference>
<dbReference type="InterPro" id="IPR004681">
    <property type="entry name" value="TRAP_DctM"/>
</dbReference>
<gene>
    <name evidence="9" type="ORF">SAMN05660472_00624</name>
</gene>
<feature type="transmembrane region" description="Helical" evidence="7">
    <location>
        <begin position="320"/>
        <end position="349"/>
    </location>
</feature>
<keyword evidence="5 7" id="KW-1133">Transmembrane helix</keyword>
<name>A0A1G8YR63_9FIRM</name>
<dbReference type="Pfam" id="PF06808">
    <property type="entry name" value="DctM"/>
    <property type="match status" value="1"/>
</dbReference>
<dbReference type="GO" id="GO:0005886">
    <property type="term" value="C:plasma membrane"/>
    <property type="evidence" value="ECO:0007669"/>
    <property type="project" value="UniProtKB-SubCell"/>
</dbReference>
<evidence type="ECO:0000256" key="5">
    <source>
        <dbReference type="ARBA" id="ARBA00022989"/>
    </source>
</evidence>
<dbReference type="RefSeq" id="WP_090550131.1">
    <property type="nucleotide sequence ID" value="NZ_FNFP01000001.1"/>
</dbReference>
<feature type="transmembrane region" description="Helical" evidence="7">
    <location>
        <begin position="245"/>
        <end position="261"/>
    </location>
</feature>
<dbReference type="EMBL" id="FNFP01000001">
    <property type="protein sequence ID" value="SDK05291.1"/>
    <property type="molecule type" value="Genomic_DNA"/>
</dbReference>
<dbReference type="AlphaFoldDB" id="A0A1G8YR63"/>
<accession>A0A1G8YR63</accession>
<dbReference type="GO" id="GO:0022857">
    <property type="term" value="F:transmembrane transporter activity"/>
    <property type="evidence" value="ECO:0007669"/>
    <property type="project" value="TreeGrafter"/>
</dbReference>
<comment type="subcellular location">
    <subcellularLocation>
        <location evidence="1">Cell inner membrane</location>
        <topology evidence="1">Multi-pass membrane protein</topology>
    </subcellularLocation>
</comment>
<feature type="transmembrane region" description="Helical" evidence="7">
    <location>
        <begin position="58"/>
        <end position="78"/>
    </location>
</feature>
<evidence type="ECO:0000256" key="6">
    <source>
        <dbReference type="ARBA" id="ARBA00023136"/>
    </source>
</evidence>